<accession>A0A3B3T226</accession>
<reference evidence="8" key="2">
    <citation type="submission" date="2025-09" db="UniProtKB">
        <authorList>
            <consortium name="Ensembl"/>
        </authorList>
    </citation>
    <scope>IDENTIFICATION</scope>
</reference>
<evidence type="ECO:0000256" key="6">
    <source>
        <dbReference type="SAM" id="MobiDB-lite"/>
    </source>
</evidence>
<feature type="compositionally biased region" description="Basic and acidic residues" evidence="6">
    <location>
        <begin position="1790"/>
        <end position="1818"/>
    </location>
</feature>
<dbReference type="GeneTree" id="ENSGT00940000154242"/>
<feature type="compositionally biased region" description="Basic residues" evidence="6">
    <location>
        <begin position="131"/>
        <end position="142"/>
    </location>
</feature>
<feature type="region of interest" description="Disordered" evidence="6">
    <location>
        <begin position="1342"/>
        <end position="1363"/>
    </location>
</feature>
<feature type="region of interest" description="Disordered" evidence="6">
    <location>
        <begin position="1"/>
        <end position="27"/>
    </location>
</feature>
<evidence type="ECO:0000256" key="4">
    <source>
        <dbReference type="ARBA" id="ARBA00022737"/>
    </source>
</evidence>
<feature type="compositionally biased region" description="Basic and acidic residues" evidence="6">
    <location>
        <begin position="1225"/>
        <end position="1234"/>
    </location>
</feature>
<feature type="compositionally biased region" description="Basic and acidic residues" evidence="6">
    <location>
        <begin position="2072"/>
        <end position="2092"/>
    </location>
</feature>
<dbReference type="SUPFAM" id="SSF89837">
    <property type="entry name" value="Doublecortin (DC)"/>
    <property type="match status" value="2"/>
</dbReference>
<feature type="compositionally biased region" description="Basic and acidic residues" evidence="6">
    <location>
        <begin position="1685"/>
        <end position="1696"/>
    </location>
</feature>
<feature type="compositionally biased region" description="Basic and acidic residues" evidence="6">
    <location>
        <begin position="2211"/>
        <end position="2227"/>
    </location>
</feature>
<dbReference type="STRING" id="1676925.ENSPKIP00000036720"/>
<feature type="compositionally biased region" description="Polar residues" evidence="6">
    <location>
        <begin position="1947"/>
        <end position="1957"/>
    </location>
</feature>
<dbReference type="Proteomes" id="UP000261540">
    <property type="component" value="Unplaced"/>
</dbReference>
<dbReference type="PANTHER" id="PTHR23005:SF3">
    <property type="entry name" value="RETINITIS PIGMENTOSA 1-LIKE 1 PROTEIN"/>
    <property type="match status" value="1"/>
</dbReference>
<dbReference type="GO" id="GO:0005930">
    <property type="term" value="C:axoneme"/>
    <property type="evidence" value="ECO:0007669"/>
    <property type="project" value="TreeGrafter"/>
</dbReference>
<feature type="compositionally biased region" description="Basic and acidic residues" evidence="6">
    <location>
        <begin position="2243"/>
        <end position="2267"/>
    </location>
</feature>
<evidence type="ECO:0000313" key="8">
    <source>
        <dbReference type="Ensembl" id="ENSPKIP00000036720.1"/>
    </source>
</evidence>
<feature type="compositionally biased region" description="Low complexity" evidence="6">
    <location>
        <begin position="1281"/>
        <end position="1295"/>
    </location>
</feature>
<feature type="compositionally biased region" description="Polar residues" evidence="6">
    <location>
        <begin position="1235"/>
        <end position="1247"/>
    </location>
</feature>
<feature type="compositionally biased region" description="Polar residues" evidence="6">
    <location>
        <begin position="2417"/>
        <end position="2435"/>
    </location>
</feature>
<feature type="region of interest" description="Disordered" evidence="6">
    <location>
        <begin position="1930"/>
        <end position="1996"/>
    </location>
</feature>
<feature type="compositionally biased region" description="Low complexity" evidence="6">
    <location>
        <begin position="1697"/>
        <end position="1707"/>
    </location>
</feature>
<feature type="compositionally biased region" description="Low complexity" evidence="6">
    <location>
        <begin position="276"/>
        <end position="286"/>
    </location>
</feature>
<dbReference type="InterPro" id="IPR003533">
    <property type="entry name" value="Doublecortin_dom"/>
</dbReference>
<feature type="region of interest" description="Disordered" evidence="6">
    <location>
        <begin position="1192"/>
        <end position="1325"/>
    </location>
</feature>
<feature type="compositionally biased region" description="Polar residues" evidence="6">
    <location>
        <begin position="529"/>
        <end position="539"/>
    </location>
</feature>
<feature type="compositionally biased region" description="Basic and acidic residues" evidence="6">
    <location>
        <begin position="1579"/>
        <end position="1593"/>
    </location>
</feature>
<dbReference type="GO" id="GO:0035556">
    <property type="term" value="P:intracellular signal transduction"/>
    <property type="evidence" value="ECO:0007669"/>
    <property type="project" value="InterPro"/>
</dbReference>
<dbReference type="Gene3D" id="3.10.20.230">
    <property type="entry name" value="Doublecortin domain"/>
    <property type="match status" value="2"/>
</dbReference>
<feature type="compositionally biased region" description="Basic and acidic residues" evidence="6">
    <location>
        <begin position="7"/>
        <end position="17"/>
    </location>
</feature>
<dbReference type="GO" id="GO:0035082">
    <property type="term" value="P:axoneme assembly"/>
    <property type="evidence" value="ECO:0007669"/>
    <property type="project" value="TreeGrafter"/>
</dbReference>
<proteinExistence type="predicted"/>
<feature type="compositionally biased region" description="Polar residues" evidence="6">
    <location>
        <begin position="1820"/>
        <end position="1831"/>
    </location>
</feature>
<feature type="region of interest" description="Disordered" evidence="6">
    <location>
        <begin position="270"/>
        <end position="308"/>
    </location>
</feature>
<evidence type="ECO:0000256" key="5">
    <source>
        <dbReference type="ARBA" id="ARBA00023273"/>
    </source>
</evidence>
<feature type="compositionally biased region" description="Basic and acidic residues" evidence="6">
    <location>
        <begin position="540"/>
        <end position="555"/>
    </location>
</feature>
<feature type="compositionally biased region" description="Polar residues" evidence="6">
    <location>
        <begin position="1391"/>
        <end position="1401"/>
    </location>
</feature>
<feature type="region of interest" description="Disordered" evidence="6">
    <location>
        <begin position="1685"/>
        <end position="1719"/>
    </location>
</feature>
<keyword evidence="9" id="KW-1185">Reference proteome</keyword>
<feature type="region of interest" description="Disordered" evidence="6">
    <location>
        <begin position="1780"/>
        <end position="1833"/>
    </location>
</feature>
<name>A0A3B3T226_9TELE</name>
<feature type="compositionally biased region" description="Polar residues" evidence="6">
    <location>
        <begin position="1125"/>
        <end position="1134"/>
    </location>
</feature>
<evidence type="ECO:0000313" key="9">
    <source>
        <dbReference type="Proteomes" id="UP000261540"/>
    </source>
</evidence>
<protein>
    <submittedName>
        <fullName evidence="8">Rp1 like 1a</fullName>
    </submittedName>
</protein>
<dbReference type="GO" id="GO:0042461">
    <property type="term" value="P:photoreceptor cell development"/>
    <property type="evidence" value="ECO:0007669"/>
    <property type="project" value="TreeGrafter"/>
</dbReference>
<organism evidence="8 9">
    <name type="scientific">Paramormyrops kingsleyae</name>
    <dbReference type="NCBI Taxonomy" id="1676925"/>
    <lineage>
        <taxon>Eukaryota</taxon>
        <taxon>Metazoa</taxon>
        <taxon>Chordata</taxon>
        <taxon>Craniata</taxon>
        <taxon>Vertebrata</taxon>
        <taxon>Euteleostomi</taxon>
        <taxon>Actinopterygii</taxon>
        <taxon>Neopterygii</taxon>
        <taxon>Teleostei</taxon>
        <taxon>Osteoglossocephala</taxon>
        <taxon>Osteoglossomorpha</taxon>
        <taxon>Osteoglossiformes</taxon>
        <taxon>Mormyridae</taxon>
        <taxon>Paramormyrops</taxon>
    </lineage>
</organism>
<evidence type="ECO:0000256" key="3">
    <source>
        <dbReference type="ARBA" id="ARBA00022490"/>
    </source>
</evidence>
<comment type="subcellular location">
    <subcellularLocation>
        <location evidence="1">Cell projection</location>
    </subcellularLocation>
    <subcellularLocation>
        <location evidence="2">Cytoplasm</location>
    </subcellularLocation>
</comment>
<feature type="compositionally biased region" description="Basic and acidic residues" evidence="6">
    <location>
        <begin position="511"/>
        <end position="528"/>
    </location>
</feature>
<feature type="compositionally biased region" description="Basic and acidic residues" evidence="6">
    <location>
        <begin position="1012"/>
        <end position="1038"/>
    </location>
</feature>
<dbReference type="Ensembl" id="ENSPKIT00000017671.1">
    <property type="protein sequence ID" value="ENSPKIP00000036720.1"/>
    <property type="gene ID" value="ENSPKIG00000015182.1"/>
</dbReference>
<feature type="compositionally biased region" description="Polar residues" evidence="6">
    <location>
        <begin position="1212"/>
        <end position="1224"/>
    </location>
</feature>
<evidence type="ECO:0000259" key="7">
    <source>
        <dbReference type="PROSITE" id="PS50309"/>
    </source>
</evidence>
<feature type="region of interest" description="Disordered" evidence="6">
    <location>
        <begin position="2072"/>
        <end position="2295"/>
    </location>
</feature>
<feature type="compositionally biased region" description="Polar residues" evidence="6">
    <location>
        <begin position="1163"/>
        <end position="1178"/>
    </location>
</feature>
<feature type="compositionally biased region" description="Basic and acidic residues" evidence="6">
    <location>
        <begin position="2113"/>
        <end position="2133"/>
    </location>
</feature>
<dbReference type="CDD" id="cd17146">
    <property type="entry name" value="DCX1_RP1L1"/>
    <property type="match status" value="1"/>
</dbReference>
<reference evidence="8" key="1">
    <citation type="submission" date="2025-08" db="UniProtKB">
        <authorList>
            <consortium name="Ensembl"/>
        </authorList>
    </citation>
    <scope>IDENTIFICATION</scope>
</reference>
<feature type="region of interest" description="Disordered" evidence="6">
    <location>
        <begin position="1163"/>
        <end position="1182"/>
    </location>
</feature>
<feature type="compositionally biased region" description="Basic and acidic residues" evidence="6">
    <location>
        <begin position="1971"/>
        <end position="1981"/>
    </location>
</feature>
<keyword evidence="3" id="KW-0963">Cytoplasm</keyword>
<dbReference type="SMART" id="SM00537">
    <property type="entry name" value="DCX"/>
    <property type="match status" value="2"/>
</dbReference>
<feature type="compositionally biased region" description="Acidic residues" evidence="6">
    <location>
        <begin position="1541"/>
        <end position="1555"/>
    </location>
</feature>
<feature type="compositionally biased region" description="Basic and acidic residues" evidence="6">
    <location>
        <begin position="1527"/>
        <end position="1536"/>
    </location>
</feature>
<evidence type="ECO:0000256" key="1">
    <source>
        <dbReference type="ARBA" id="ARBA00004316"/>
    </source>
</evidence>
<feature type="compositionally biased region" description="Basic and acidic residues" evidence="6">
    <location>
        <begin position="1298"/>
        <end position="1314"/>
    </location>
</feature>
<feature type="compositionally biased region" description="Basic and acidic residues" evidence="6">
    <location>
        <begin position="1201"/>
        <end position="1211"/>
    </location>
</feature>
<feature type="compositionally biased region" description="Basic residues" evidence="6">
    <location>
        <begin position="1960"/>
        <end position="1970"/>
    </location>
</feature>
<feature type="region of interest" description="Disordered" evidence="6">
    <location>
        <begin position="511"/>
        <end position="562"/>
    </location>
</feature>
<feature type="region of interest" description="Disordered" evidence="6">
    <location>
        <begin position="1381"/>
        <end position="1401"/>
    </location>
</feature>
<feature type="region of interest" description="Disordered" evidence="6">
    <location>
        <begin position="131"/>
        <end position="154"/>
    </location>
</feature>
<evidence type="ECO:0000256" key="2">
    <source>
        <dbReference type="ARBA" id="ARBA00004496"/>
    </source>
</evidence>
<dbReference type="GO" id="GO:0060041">
    <property type="term" value="P:retina development in camera-type eye"/>
    <property type="evidence" value="ECO:0007669"/>
    <property type="project" value="TreeGrafter"/>
</dbReference>
<feature type="compositionally biased region" description="Acidic residues" evidence="6">
    <location>
        <begin position="2162"/>
        <end position="2176"/>
    </location>
</feature>
<keyword evidence="5" id="KW-0966">Cell projection</keyword>
<dbReference type="PANTHER" id="PTHR23005">
    <property type="entry name" value="RETINITIS PIGMENTOSA 1 PROTEIN"/>
    <property type="match status" value="1"/>
</dbReference>
<feature type="region of interest" description="Disordered" evidence="6">
    <location>
        <begin position="2391"/>
        <end position="2435"/>
    </location>
</feature>
<feature type="region of interest" description="Disordered" evidence="6">
    <location>
        <begin position="1098"/>
        <end position="1134"/>
    </location>
</feature>
<dbReference type="PROSITE" id="PS50309">
    <property type="entry name" value="DC"/>
    <property type="match status" value="2"/>
</dbReference>
<sequence>MFTAPGDRVDPRTHVNNETRPALSSGIHSSHVTAAHPAKRVTFFKSGDAQFGGVRMAVHERSFKCFDALLDDLSQRVPLPFGVRSITTPRATHSINRLEQLEDGGCYLCSDRRHVKPICMEAFRRRSNVWHPGHPHGIHRKPSRPEDTPTAHSSQRYHWHPKTIVLVKNNDPAVRRSIVLSRRTTCNLRVFMDEISQLMQCHIKKLYTLEGRKIDSIHSLMQCPNVLVCVGREPFHPLLVENLRKISVLFSLHGVTAVNFGLETKKSIIHPRSDSSNRSTRFSLSSEKSCPSGPHMTHDHTSHVGPQHAQDTLINDDIEKRVLVNKDGSLSVEMKVRFRLLNDETLQWSTEIKKSVGAVNDSAFRNEESHYLQPGKSESCSDPESNVQCEHEELYVSECNQRHLDESQQCRNGSNHCKEYDIWKNPMHGDQGSIGHFRSSSSSASSHKILCERESVENMSTISRSSEEYAEHVIQKATCLQQTVKARDTKVQYCAISHCCSCSEVCAKSDSRASMDETSKSPENDETRSNSLASAGIRSSQKEHVRVAQISKDRPASGMSSTSKILEELKGYQDVEDTDDDELPPSISRASLWPHGDNLEGRGKMGSVASNCSITAHKSVYPMNHLPPKRPNKAPFCCTQAAKSRHHSTSVSPTIEVLVNQAENENIEGVHSAISAVSKRSSKHRKSHNSGIVSVVPGSVKVAIAESDTRKASTRLKCSNASRLSKKSYNIPESLITDIGPDGHDGHERTISISRRSKKSNACPHCGGSDRSRLKASEKLFDMNVEDHSSRSVSSVSDRTDISEMSMKSENYKNITPVLNISKNVTNSQLRKDEELILERQETSISAETNASEKMNSFIKSEIVHGAEQQEIVETEEIALHTTSAKFSFSAQFRTSKISNCNASVKSSQQSNTFECPVKENQGREDEDTEKCAISAMSVKPNESSKSRQSNKFQHNASQTEESVATDDLCNQEAEAEQEEKMDMPRSALSASVNASNRLGKSNTSDSNATDRALKRGERGEKASRETSYRRMKLERSEISVSHHSLPALNDSEERAATVSAGTKIPWKSNSSDTNPCGACDGGSNPMTPLPKISGNCENDSELESETRVRSSLSVDSKASDTKKSNICQSNDMENSGTSLAVKIPKNDIDQSEGGVESVVSLKSQASATSTKSNSITNKKVAKATAKSVTLGTANGNGLKQNEESAEERLKSTASFKSNVSEQSEMSRESDHCSSKSISTPTKTLQSDEQEVTGVESVCRKTPTKCKPSSPLNINDDRVPSALSSGSARNKSSSGDLQPRRRDSTVSDAEKQDVSESGTVINKGMAIMGDADKELTRICDHESVHSVKKSSRKDTEINKTSRTNSAAMSIVSWNCLSPSPSKGASKKYKSPASQNGNSHDSNLSCSLSAADLLNYRSEDVRPDTAESKTNITEKTYNFVLEVTESYKNVNDNKNDKGSRCRHRKRSSSSLPKKEAEVLGIVPFCLPNTSPREVVHDWLKKIPTDSPIYDAGEEFYGQAYETNVQKNPTEKEEESAQRESMTFDDEPVVAEEENKEEYDGKEADDENNKPFEESAGARLPKVDEKPPSKCANREALPKSCQSSVQVMKVLLSPKFDRCNSLPEVSPVYGRKLSNSAKGLLDCLANLQLIDIDPADDRARDARYNELMNILQSLWLCDPLDNDKSVPFKNHRSADDPKSSSGVDVSSGSAGSGKGSDNGGLYQAQKAELPLNMGMALVDQNALQPLEEEIEFIASSSRLILDGEETAILSDPATPDIAMRVRDSPVNEEEGTDTKRQEDKHKGPDSNETIRSDECPKEIIETPSTSNRSSGNEGNMLKLAGETVRDIKDVASSRMLPYSENIRNKKVSKDPDPVWVLNLLKKLEKQFMTHYVNAMAEFKVRWDLDDNVILDAMINELREEVSKRIQSSINRELQKIHSRAGREPRPPMQSISRESSVQTEQRRRRLKVMHNKSVKDSLQRSEENYSVTGTDFSDQRSEDGYCPCETCMKKKMASRLLEQKKNVSSAPVMMDFDLRKILQLKREPPAILKEQPNVEVGTVGGNGTQDTNESLKVLQEEEGNREKAKLKELQRPEMDNEADEGLESISREQMTGNQSEDKEGSAVEDDASKAGKDSEGIDVAENEESGQVYGATEAGDGEPMNDGITEENAAEDSEEIEEGMTIKEEDKEEGSANQDDITEENLASAEVAEGLADADKGEADKYDASEEYSRAVAETTEDYPGEQVNRTHEDDDSHCVRTPEEHSADKVDNAEGQNPETSEDGDSVKDDGCDQLKEFSEQTKAEVNTAIERHNIDVTVRVHVVETCTEGNAEEQQHDSDITEDNSETCVVARFTVEEYQKNGPGETELENALESGYLIKQITKSSIESQPGSIEAALDEDRNIKFAESSDDSGASKESQDSKQCLSKTESSSDCQGLGI</sequence>
<feature type="region of interest" description="Disordered" evidence="6">
    <location>
        <begin position="909"/>
        <end position="1073"/>
    </location>
</feature>
<feature type="region of interest" description="Disordered" evidence="6">
    <location>
        <begin position="574"/>
        <end position="595"/>
    </location>
</feature>
<feature type="compositionally biased region" description="Polar residues" evidence="6">
    <location>
        <begin position="989"/>
        <end position="1010"/>
    </location>
</feature>
<feature type="compositionally biased region" description="Polar residues" evidence="6">
    <location>
        <begin position="941"/>
        <end position="963"/>
    </location>
</feature>
<feature type="domain" description="Doublecortin" evidence="7">
    <location>
        <begin position="162"/>
        <end position="241"/>
    </location>
</feature>
<feature type="region of interest" description="Disordered" evidence="6">
    <location>
        <begin position="1521"/>
        <end position="1593"/>
    </location>
</feature>
<feature type="domain" description="Doublecortin" evidence="7">
    <location>
        <begin position="39"/>
        <end position="121"/>
    </location>
</feature>
<dbReference type="InterPro" id="IPR036572">
    <property type="entry name" value="Doublecortin_dom_sf"/>
</dbReference>
<feature type="region of interest" description="Disordered" evidence="6">
    <location>
        <begin position="1449"/>
        <end position="1472"/>
    </location>
</feature>
<dbReference type="Pfam" id="PF03607">
    <property type="entry name" value="DCX"/>
    <property type="match status" value="2"/>
</dbReference>
<feature type="compositionally biased region" description="Basic and acidic residues" evidence="6">
    <location>
        <begin position="2280"/>
        <end position="2295"/>
    </location>
</feature>
<dbReference type="FunFam" id="3.10.20.230:FF:000006">
    <property type="entry name" value="Oxygen-regulated protein 1"/>
    <property type="match status" value="1"/>
</dbReference>
<feature type="compositionally biased region" description="Basic and acidic residues" evidence="6">
    <location>
        <begin position="1556"/>
        <end position="1571"/>
    </location>
</feature>
<keyword evidence="4" id="KW-0677">Repeat</keyword>
<feature type="compositionally biased region" description="Basic and acidic residues" evidence="6">
    <location>
        <begin position="1930"/>
        <end position="1943"/>
    </location>
</feature>
<feature type="compositionally biased region" description="Acidic residues" evidence="6">
    <location>
        <begin position="574"/>
        <end position="583"/>
    </location>
</feature>